<dbReference type="Proteomes" id="UP001374803">
    <property type="component" value="Chromosome"/>
</dbReference>
<dbReference type="EC" id="2.3.3.13" evidence="3"/>
<evidence type="ECO:0000256" key="3">
    <source>
        <dbReference type="ARBA" id="ARBA00012973"/>
    </source>
</evidence>
<evidence type="ECO:0000313" key="12">
    <source>
        <dbReference type="Proteomes" id="UP001374803"/>
    </source>
</evidence>
<dbReference type="InterPro" id="IPR054691">
    <property type="entry name" value="LeuA/HCS_post-cat"/>
</dbReference>
<evidence type="ECO:0000256" key="9">
    <source>
        <dbReference type="RuleBase" id="RU003523"/>
    </source>
</evidence>
<dbReference type="Pfam" id="PF22617">
    <property type="entry name" value="HCS_D2"/>
    <property type="match status" value="1"/>
</dbReference>
<keyword evidence="12" id="KW-1185">Reference proteome</keyword>
<dbReference type="InterPro" id="IPR002034">
    <property type="entry name" value="AIPM/Hcit_synth_CS"/>
</dbReference>
<evidence type="ECO:0000256" key="4">
    <source>
        <dbReference type="ARBA" id="ARBA00022430"/>
    </source>
</evidence>
<organism evidence="11 12">
    <name type="scientific">Pendulispora rubella</name>
    <dbReference type="NCBI Taxonomy" id="2741070"/>
    <lineage>
        <taxon>Bacteria</taxon>
        <taxon>Pseudomonadati</taxon>
        <taxon>Myxococcota</taxon>
        <taxon>Myxococcia</taxon>
        <taxon>Myxococcales</taxon>
        <taxon>Sorangiineae</taxon>
        <taxon>Pendulisporaceae</taxon>
        <taxon>Pendulispora</taxon>
    </lineage>
</organism>
<feature type="domain" description="Pyruvate carboxyltransferase" evidence="10">
    <location>
        <begin position="5"/>
        <end position="267"/>
    </location>
</feature>
<accession>A0ABZ2L157</accession>
<dbReference type="RefSeq" id="WP_394834315.1">
    <property type="nucleotide sequence ID" value="NZ_CP089929.1"/>
</dbReference>
<dbReference type="Pfam" id="PF00682">
    <property type="entry name" value="HMGL-like"/>
    <property type="match status" value="1"/>
</dbReference>
<dbReference type="PROSITE" id="PS00815">
    <property type="entry name" value="AIPM_HOMOCIT_SYNTH_1"/>
    <property type="match status" value="1"/>
</dbReference>
<dbReference type="PANTHER" id="PTHR10277:SF9">
    <property type="entry name" value="2-ISOPROPYLMALATE SYNTHASE 1, CHLOROPLASTIC-RELATED"/>
    <property type="match status" value="1"/>
</dbReference>
<evidence type="ECO:0000259" key="10">
    <source>
        <dbReference type="PROSITE" id="PS50991"/>
    </source>
</evidence>
<dbReference type="Gene3D" id="3.20.20.70">
    <property type="entry name" value="Aldolase class I"/>
    <property type="match status" value="1"/>
</dbReference>
<reference evidence="11" key="1">
    <citation type="submission" date="2021-12" db="EMBL/GenBank/DDBJ databases">
        <title>Discovery of the Pendulisporaceae a myxobacterial family with distinct sporulation behavior and unique specialized metabolism.</title>
        <authorList>
            <person name="Garcia R."/>
            <person name="Popoff A."/>
            <person name="Bader C.D."/>
            <person name="Loehr J."/>
            <person name="Walesch S."/>
            <person name="Walt C."/>
            <person name="Boldt J."/>
            <person name="Bunk B."/>
            <person name="Haeckl F.J.F.P.J."/>
            <person name="Gunesch A.P."/>
            <person name="Birkelbach J."/>
            <person name="Nuebel U."/>
            <person name="Pietschmann T."/>
            <person name="Bach T."/>
            <person name="Mueller R."/>
        </authorList>
    </citation>
    <scope>NUCLEOTIDE SEQUENCE</scope>
    <source>
        <strain evidence="11">MSr11367</strain>
    </source>
</reference>
<protein>
    <recommendedName>
        <fullName evidence="3">2-isopropylmalate synthase</fullName>
        <ecNumber evidence="3">2.3.3.13</ecNumber>
    </recommendedName>
</protein>
<dbReference type="PANTHER" id="PTHR10277">
    <property type="entry name" value="HOMOCITRATE SYNTHASE-RELATED"/>
    <property type="match status" value="1"/>
</dbReference>
<evidence type="ECO:0000256" key="1">
    <source>
        <dbReference type="ARBA" id="ARBA00004689"/>
    </source>
</evidence>
<sequence>MNDKIVILDTTLRDGEQSAGVNFTLSDKLEIARALEAMRIDVIEAGFPAASAAEFANVKAVAKEVRGAAICALSRAVAEDVDAAGEALKGAASPRIHIFLNASDMQLEHQLRKKRDDVKALAEAMIRRARTHVADVEFSAMDATRADPDFLAEIVRAAIAAGARTINLPDTVGYILPHQLHAMMVDLRARVPELDAVCMSFHGQDDLGLSTANTLEAIRAGARQVELTVNGIGERAGNTALEEVVVALALHGPSLGVRVDVDTTKISALSQLVADRSGMPVAPNKALVGRNAFRHASGIHQNGVIKKRETFEWIDPKMVGNTRGTEIVLGKLSGRAGFLARVRALGIEVTASKEEETFARFQALADRQRVVEDAEVRAICLHGASASS</sequence>
<dbReference type="InterPro" id="IPR013785">
    <property type="entry name" value="Aldolase_TIM"/>
</dbReference>
<proteinExistence type="inferred from homology"/>
<evidence type="ECO:0000256" key="7">
    <source>
        <dbReference type="ARBA" id="ARBA00023211"/>
    </source>
</evidence>
<dbReference type="PROSITE" id="PS50991">
    <property type="entry name" value="PYR_CT"/>
    <property type="match status" value="1"/>
</dbReference>
<keyword evidence="7" id="KW-0464">Manganese</keyword>
<evidence type="ECO:0000313" key="11">
    <source>
        <dbReference type="EMBL" id="WXB04671.1"/>
    </source>
</evidence>
<evidence type="ECO:0000256" key="6">
    <source>
        <dbReference type="ARBA" id="ARBA00022679"/>
    </source>
</evidence>
<evidence type="ECO:0000256" key="2">
    <source>
        <dbReference type="ARBA" id="ARBA00009396"/>
    </source>
</evidence>
<dbReference type="EMBL" id="CP089983">
    <property type="protein sequence ID" value="WXB04671.1"/>
    <property type="molecule type" value="Genomic_DNA"/>
</dbReference>
<keyword evidence="8" id="KW-0100">Branched-chain amino acid biosynthesis</keyword>
<keyword evidence="5" id="KW-0028">Amino-acid biosynthesis</keyword>
<keyword evidence="4" id="KW-0432">Leucine biosynthesis</keyword>
<dbReference type="InterPro" id="IPR050073">
    <property type="entry name" value="2-IPM_HCS-like"/>
</dbReference>
<dbReference type="CDD" id="cd07940">
    <property type="entry name" value="DRE_TIM_IPMS"/>
    <property type="match status" value="1"/>
</dbReference>
<comment type="pathway">
    <text evidence="1">Amino-acid biosynthesis; L-leucine biosynthesis; L-leucine from 3-methyl-2-oxobutanoate: step 1/4.</text>
</comment>
<comment type="similarity">
    <text evidence="2">Belongs to the alpha-IPM synthase/homocitrate synthase family. LeuA type 1 subfamily.</text>
</comment>
<dbReference type="Gene3D" id="1.10.238.260">
    <property type="match status" value="1"/>
</dbReference>
<keyword evidence="6 9" id="KW-0808">Transferase</keyword>
<name>A0ABZ2L157_9BACT</name>
<dbReference type="InterPro" id="IPR000891">
    <property type="entry name" value="PYR_CT"/>
</dbReference>
<gene>
    <name evidence="11" type="ORF">LVJ94_48230</name>
</gene>
<evidence type="ECO:0000256" key="5">
    <source>
        <dbReference type="ARBA" id="ARBA00022605"/>
    </source>
</evidence>
<dbReference type="SUPFAM" id="SSF51569">
    <property type="entry name" value="Aldolase"/>
    <property type="match status" value="1"/>
</dbReference>
<evidence type="ECO:0000256" key="8">
    <source>
        <dbReference type="ARBA" id="ARBA00023304"/>
    </source>
</evidence>